<evidence type="ECO:0000256" key="6">
    <source>
        <dbReference type="ARBA" id="ARBA00022692"/>
    </source>
</evidence>
<evidence type="ECO:0000259" key="13">
    <source>
        <dbReference type="Pfam" id="PF02911"/>
    </source>
</evidence>
<reference evidence="14" key="1">
    <citation type="submission" date="2020-10" db="EMBL/GenBank/DDBJ databases">
        <authorList>
            <person name="Gilroy R."/>
        </authorList>
    </citation>
    <scope>NUCLEOTIDE SEQUENCE</scope>
    <source>
        <strain evidence="14">10037</strain>
    </source>
</reference>
<dbReference type="InterPro" id="IPR005495">
    <property type="entry name" value="LptG/LptF_permease"/>
</dbReference>
<evidence type="ECO:0000313" key="15">
    <source>
        <dbReference type="Proteomes" id="UP000823597"/>
    </source>
</evidence>
<dbReference type="GO" id="GO:0004479">
    <property type="term" value="F:methionyl-tRNA formyltransferase activity"/>
    <property type="evidence" value="ECO:0007669"/>
    <property type="project" value="UniProtKB-UniRule"/>
</dbReference>
<accession>A0A9D9I3K7</accession>
<feature type="domain" description="Formyl transferase C-terminal" evidence="13">
    <location>
        <begin position="689"/>
        <end position="811"/>
    </location>
</feature>
<dbReference type="AlphaFoldDB" id="A0A9D9I3K7"/>
<feature type="transmembrane region" description="Helical" evidence="11">
    <location>
        <begin position="56"/>
        <end position="78"/>
    </location>
</feature>
<dbReference type="Gene3D" id="3.40.50.12230">
    <property type="match status" value="1"/>
</dbReference>
<dbReference type="HAMAP" id="MF_00182">
    <property type="entry name" value="Formyl_trans"/>
    <property type="match status" value="1"/>
</dbReference>
<evidence type="ECO:0000256" key="8">
    <source>
        <dbReference type="ARBA" id="ARBA00022989"/>
    </source>
</evidence>
<dbReference type="InterPro" id="IPR005793">
    <property type="entry name" value="Formyl_trans_C"/>
</dbReference>
<dbReference type="EC" id="2.1.2.9" evidence="3 10"/>
<dbReference type="GO" id="GO:0043190">
    <property type="term" value="C:ATP-binding cassette (ABC) transporter complex"/>
    <property type="evidence" value="ECO:0007669"/>
    <property type="project" value="TreeGrafter"/>
</dbReference>
<evidence type="ECO:0000256" key="11">
    <source>
        <dbReference type="SAM" id="Phobius"/>
    </source>
</evidence>
<keyword evidence="9 11" id="KW-0472">Membrane</keyword>
<proteinExistence type="inferred from homology"/>
<evidence type="ECO:0000256" key="4">
    <source>
        <dbReference type="ARBA" id="ARBA00022475"/>
    </source>
</evidence>
<dbReference type="InterPro" id="IPR002376">
    <property type="entry name" value="Formyl_transf_N"/>
</dbReference>
<dbReference type="SUPFAM" id="SSF50486">
    <property type="entry name" value="FMT C-terminal domain-like"/>
    <property type="match status" value="1"/>
</dbReference>
<evidence type="ECO:0000259" key="12">
    <source>
        <dbReference type="Pfam" id="PF00551"/>
    </source>
</evidence>
<feature type="transmembrane region" description="Helical" evidence="11">
    <location>
        <begin position="428"/>
        <end position="451"/>
    </location>
</feature>
<evidence type="ECO:0000313" key="14">
    <source>
        <dbReference type="EMBL" id="MBO8465330.1"/>
    </source>
</evidence>
<dbReference type="SUPFAM" id="SSF53328">
    <property type="entry name" value="Formyltransferase"/>
    <property type="match status" value="1"/>
</dbReference>
<evidence type="ECO:0000256" key="3">
    <source>
        <dbReference type="ARBA" id="ARBA00012261"/>
    </source>
</evidence>
<keyword evidence="7 10" id="KW-0648">Protein biosynthesis</keyword>
<dbReference type="EMBL" id="JADIME010000049">
    <property type="protein sequence ID" value="MBO8465330.1"/>
    <property type="molecule type" value="Genomic_DNA"/>
</dbReference>
<keyword evidence="4" id="KW-1003">Cell membrane</keyword>
<comment type="caution">
    <text evidence="14">The sequence shown here is derived from an EMBL/GenBank/DDBJ whole genome shotgun (WGS) entry which is preliminary data.</text>
</comment>
<feature type="transmembrane region" description="Helical" evidence="11">
    <location>
        <begin position="12"/>
        <end position="36"/>
    </location>
</feature>
<dbReference type="Pfam" id="PF00551">
    <property type="entry name" value="Formyl_trans_N"/>
    <property type="match status" value="1"/>
</dbReference>
<feature type="transmembrane region" description="Helical" evidence="11">
    <location>
        <begin position="399"/>
        <end position="416"/>
    </location>
</feature>
<comment type="function">
    <text evidence="10">Attaches a formyl group to the free amino group of methionyl-tRNA(fMet). The formyl group appears to play a dual role in the initiator identity of N-formylmethionyl-tRNA by promoting its recognition by IF2 and preventing the misappropriation of this tRNA by the elongation apparatus.</text>
</comment>
<name>A0A9D9I3K7_9BACT</name>
<dbReference type="PANTHER" id="PTHR33529">
    <property type="entry name" value="SLR0882 PROTEIN-RELATED"/>
    <property type="match status" value="1"/>
</dbReference>
<dbReference type="InterPro" id="IPR036477">
    <property type="entry name" value="Formyl_transf_N_sf"/>
</dbReference>
<evidence type="ECO:0000256" key="5">
    <source>
        <dbReference type="ARBA" id="ARBA00022679"/>
    </source>
</evidence>
<evidence type="ECO:0000256" key="1">
    <source>
        <dbReference type="ARBA" id="ARBA00004651"/>
    </source>
</evidence>
<dbReference type="Pfam" id="PF03739">
    <property type="entry name" value="LptF_LptG"/>
    <property type="match status" value="1"/>
</dbReference>
<reference evidence="14" key="2">
    <citation type="journal article" date="2021" name="PeerJ">
        <title>Extensive microbial diversity within the chicken gut microbiome revealed by metagenomics and culture.</title>
        <authorList>
            <person name="Gilroy R."/>
            <person name="Ravi A."/>
            <person name="Getino M."/>
            <person name="Pursley I."/>
            <person name="Horton D.L."/>
            <person name="Alikhan N.F."/>
            <person name="Baker D."/>
            <person name="Gharbi K."/>
            <person name="Hall N."/>
            <person name="Watson M."/>
            <person name="Adriaenssens E.M."/>
            <person name="Foster-Nyarko E."/>
            <person name="Jarju S."/>
            <person name="Secka A."/>
            <person name="Antonio M."/>
            <person name="Oren A."/>
            <person name="Chaudhuri R.R."/>
            <person name="La Ragione R."/>
            <person name="Hildebrand F."/>
            <person name="Pallen M.J."/>
        </authorList>
    </citation>
    <scope>NUCLEOTIDE SEQUENCE</scope>
    <source>
        <strain evidence="14">10037</strain>
    </source>
</reference>
<dbReference type="GO" id="GO:0015920">
    <property type="term" value="P:lipopolysaccharide transport"/>
    <property type="evidence" value="ECO:0007669"/>
    <property type="project" value="TreeGrafter"/>
</dbReference>
<keyword evidence="5 10" id="KW-0808">Transferase</keyword>
<dbReference type="Proteomes" id="UP000823597">
    <property type="component" value="Unassembled WGS sequence"/>
</dbReference>
<organism evidence="14 15">
    <name type="scientific">Candidatus Merdivivens pullistercoris</name>
    <dbReference type="NCBI Taxonomy" id="2840873"/>
    <lineage>
        <taxon>Bacteria</taxon>
        <taxon>Pseudomonadati</taxon>
        <taxon>Bacteroidota</taxon>
        <taxon>Bacteroidia</taxon>
        <taxon>Bacteroidales</taxon>
        <taxon>Muribaculaceae</taxon>
        <taxon>Muribaculaceae incertae sedis</taxon>
        <taxon>Candidatus Merdivivens</taxon>
    </lineage>
</organism>
<gene>
    <name evidence="10" type="primary">fmt</name>
    <name evidence="14" type="ORF">IAB93_04955</name>
</gene>
<protein>
    <recommendedName>
        <fullName evidence="3 10">Methionyl-tRNA formyltransferase</fullName>
        <ecNumber evidence="3 10">2.1.2.9</ecNumber>
    </recommendedName>
</protein>
<evidence type="ECO:0000256" key="2">
    <source>
        <dbReference type="ARBA" id="ARBA00010699"/>
    </source>
</evidence>
<dbReference type="InterPro" id="IPR011034">
    <property type="entry name" value="Formyl_transferase-like_C_sf"/>
</dbReference>
<dbReference type="CDD" id="cd08646">
    <property type="entry name" value="FMT_core_Met-tRNA-FMT_N"/>
    <property type="match status" value="1"/>
</dbReference>
<dbReference type="InterPro" id="IPR044135">
    <property type="entry name" value="Met-tRNA-FMT_C"/>
</dbReference>
<sequence length="820" mass="91443">MKILDRFIIKSFIGPFIMVLLIVVFILMMQFLWLYIDELVGKGLSFGVILEFLGWGGATMLPLALPLATLLASMMTLGTMGENNELLAIKAAGISLQRVLVPLTCVSLLISIGAFFAANDLTPVAYNKIFTLRDDIGKKKDEIKIPVGVFYDGVEGYTLRIDGRDDKSGMMYGVMVYNHSGSRGNVSLTIADSGSMKMSPQKDYLIFNLYNGISYDETNTKKYRDTTYQLQQIDFTSQELVIPLENYTFTKSSEGKYSDQVKAMDLKGLSQDRDSIGTHFDSTVVNQHTRLMAHSSLKYLKQLDTAFNKKALPYLQYDSLKVGQWRSLAEERDALQGALSRVNEHISLFTSFSRETYSDVYLLRRIDIEILKKYSQALACLVLFFIGAPLGAIIRKGGLGTPAIISILFFVLYWVVDISSTKLQNDGAINALLGAFMSTFVLAPIGAFITWKAINDSSILDMDAFKIRFKRFKNKITGRLRKVKIVYMGTPEFAVQPLDELRKTGYRISAVVTVADKASGRGLKINESAVKKYAVEHKIPVLQPLSLKDPEFITELEKIKADIFIVVAFRMLPEAIWKMPRLGTVNLHASLLPQYRGAAPINWAIINGEKVTGVTTFMIDKEIDTGKVILQEQIKIQPDDNAGTMHDKLKDVGSKLLIRTIDAMVEGKLEMRRQDMLMSEGETLKPAPKLTKELCRIDFRHTNGKNAVNLIRGLSPYPGAYFEICKNAVAGTETRDGTVKTVTIKVFNAEFVSASDEAYSTYVSGDKRGGDMVSDGKHYLGVTVADGIVLLKDIQMSGKKRMDTEAFLLGFREPESYSIV</sequence>
<feature type="domain" description="Formyl transferase N-terminal" evidence="12">
    <location>
        <begin position="484"/>
        <end position="661"/>
    </location>
</feature>
<evidence type="ECO:0000256" key="7">
    <source>
        <dbReference type="ARBA" id="ARBA00022917"/>
    </source>
</evidence>
<dbReference type="NCBIfam" id="TIGR00460">
    <property type="entry name" value="fmt"/>
    <property type="match status" value="1"/>
</dbReference>
<dbReference type="PANTHER" id="PTHR33529:SF6">
    <property type="entry name" value="YJGP_YJGQ FAMILY PERMEASE"/>
    <property type="match status" value="1"/>
</dbReference>
<comment type="similarity">
    <text evidence="2 10">Belongs to the Fmt family.</text>
</comment>
<dbReference type="InterPro" id="IPR041711">
    <property type="entry name" value="Met-tRNA-FMT_N"/>
</dbReference>
<comment type="subcellular location">
    <subcellularLocation>
        <location evidence="1">Cell membrane</location>
        <topology evidence="1">Multi-pass membrane protein</topology>
    </subcellularLocation>
</comment>
<evidence type="ECO:0000256" key="10">
    <source>
        <dbReference type="HAMAP-Rule" id="MF_00182"/>
    </source>
</evidence>
<comment type="catalytic activity">
    <reaction evidence="10">
        <text>L-methionyl-tRNA(fMet) + (6R)-10-formyltetrahydrofolate = N-formyl-L-methionyl-tRNA(fMet) + (6S)-5,6,7,8-tetrahydrofolate + H(+)</text>
        <dbReference type="Rhea" id="RHEA:24380"/>
        <dbReference type="Rhea" id="RHEA-COMP:9952"/>
        <dbReference type="Rhea" id="RHEA-COMP:9953"/>
        <dbReference type="ChEBI" id="CHEBI:15378"/>
        <dbReference type="ChEBI" id="CHEBI:57453"/>
        <dbReference type="ChEBI" id="CHEBI:78530"/>
        <dbReference type="ChEBI" id="CHEBI:78844"/>
        <dbReference type="ChEBI" id="CHEBI:195366"/>
        <dbReference type="EC" id="2.1.2.9"/>
    </reaction>
</comment>
<dbReference type="InterPro" id="IPR005794">
    <property type="entry name" value="Fmt"/>
</dbReference>
<dbReference type="CDD" id="cd08704">
    <property type="entry name" value="Met_tRNA_FMT_C"/>
    <property type="match status" value="1"/>
</dbReference>
<keyword evidence="6 11" id="KW-0812">Transmembrane</keyword>
<keyword evidence="8 11" id="KW-1133">Transmembrane helix</keyword>
<feature type="transmembrane region" description="Helical" evidence="11">
    <location>
        <begin position="374"/>
        <end position="392"/>
    </location>
</feature>
<feature type="binding site" evidence="10">
    <location>
        <begin position="590"/>
        <end position="593"/>
    </location>
    <ligand>
        <name>(6S)-5,6,7,8-tetrahydrofolate</name>
        <dbReference type="ChEBI" id="CHEBI:57453"/>
    </ligand>
</feature>
<evidence type="ECO:0000256" key="9">
    <source>
        <dbReference type="ARBA" id="ARBA00023136"/>
    </source>
</evidence>
<dbReference type="Pfam" id="PF02911">
    <property type="entry name" value="Formyl_trans_C"/>
    <property type="match status" value="1"/>
</dbReference>